<sequence length="1267" mass="140818">MPSGWRRPLEEPCAGGSTSDLHTITGDAESSSTRYQHQYPHSHHHLHLRVQQQQQQQQFSSGQRSDVNAGITAAPAQFSGAPPPFSAAPPPFSAVHQLSSSSAATPSPSSSSSSTPSSARLASRGLRSHGSRVASFGHPCRGLALTSSLGPGRPGQRQGAEGLRGGRGSTSAWGALDVEPEAGVTDCCCLSSVTEEAIVHNLVVRYESDIIYTKLAGDLISVNPYQRLDLYTPHHIAAYRTPMLADLPPHLFGIGERARRGVYELQEDQVVLMCGESGSGKTEAARLLLNFLTPPHVTPARNCKLRAGDRVLQAFGNARTRHNDNASRFAKHVELELDHRGEAVGGTFTCYLLEKGRVTRRHASERGFHFCYQLVTGAPPPVLKSLRLQRSSEQYTMLTTARPAASEADVDKHEYAETKHALDVLGLDDAEQLAVFSVVAAVLKLGNVGFTAVNNIDGTEGCALHNEYEAREACELLQCSPRQLLQALRLRSSAGSEEETVSMELTACQAIAARNLLCQALYARLFSWLVTRINQSLKVGEPSRRKVLSIVDVFGFEILERNSFSQLVINYSNERLTQVVRQATLQERQEEYVREGLDWITLDSPVGMPALQLLQQSKSGVLALIEELTLRPAPDPDSCLHKRPSQQACQTQGDASSSYEEEDLLKLLAKTYAGHPCVDVKPGTSSATSSRHQHPDNNLPVDAFRIRHFAGSVTYSVKGFLAQNLDELSKDLSHAMHCSHHLFLSSLFPEGNPRRAPHKRPASVVAQAQISLASLVRHVAGKKISVVHCLKPNDSKLPAQLDQELLAHQVRYHCLLESCSVSREGWIQGWTHQQFLQRYGLLSPHTWPHWRGSSLEGSALLLADLCLTPSQYTFGRTRVYVKTHSTLDELEQARRARVEALAVAIQATWRRHVQRRRFCRLRRAQAIIAGAWRRHRGQALVRNMQRFRREDWAATVIQNAYVTYLRFRREDWAATVIQNAYVTYLRWRFLEQLLTTPPSESPIAEDWPTAPILIAPLSAALRRLHHLNRCAQYRLRFDQTARNRMREKVTASIIFRDRKASYNRSIGHPFMGDYVRLRQNAQWKKIAADTNDHYIVFADIVNKITRSAGKFVPILLAVSTNALLVVDQRSLHLKYRIPAADIARISLSPFMDDIAVVHVKPSSPTTDLTAPRPPDTSQGGCLFGSDVGKRKGDIVLQTGHVIEVVTKLFLVVQNATDSPPDIVIATEFETNFGESTVVFSFRTTGLADVAPGHIRIIRRQNRMEVHL</sequence>
<dbReference type="PANTHER" id="PTHR13140:SF802">
    <property type="entry name" value="UNCONVENTIONAL MYOSIN-IB ISOFORM X1"/>
    <property type="match status" value="1"/>
</dbReference>
<dbReference type="SUPFAM" id="SSF52540">
    <property type="entry name" value="P-loop containing nucleoside triphosphate hydrolases"/>
    <property type="match status" value="1"/>
</dbReference>
<proteinExistence type="inferred from homology"/>
<dbReference type="Gene3D" id="1.20.58.530">
    <property type="match status" value="1"/>
</dbReference>
<dbReference type="GO" id="GO:0007015">
    <property type="term" value="P:actin filament organization"/>
    <property type="evidence" value="ECO:0007669"/>
    <property type="project" value="TreeGrafter"/>
</dbReference>
<name>A0A979FKA0_HYAAZ</name>
<comment type="similarity">
    <text evidence="6">Belongs to the TRAFAC class myosin-kinesin ATPase superfamily. Myosin family.</text>
</comment>
<dbReference type="OMA" id="AVIHIRA"/>
<feature type="binding site" evidence="6">
    <location>
        <begin position="275"/>
        <end position="282"/>
    </location>
    <ligand>
        <name>ATP</name>
        <dbReference type="ChEBI" id="CHEBI:30616"/>
    </ligand>
</feature>
<dbReference type="KEGG" id="hazt:108666004"/>
<dbReference type="Gene3D" id="1.20.120.720">
    <property type="entry name" value="Myosin VI head, motor domain, U50 subdomain"/>
    <property type="match status" value="1"/>
</dbReference>
<feature type="region of interest" description="Actin-binding" evidence="6">
    <location>
        <begin position="772"/>
        <end position="794"/>
    </location>
</feature>
<feature type="region of interest" description="Disordered" evidence="7">
    <location>
        <begin position="1"/>
        <end position="172"/>
    </location>
</feature>
<feature type="compositionally biased region" description="Polar residues" evidence="7">
    <location>
        <begin position="16"/>
        <end position="35"/>
    </location>
</feature>
<dbReference type="GO" id="GO:0005737">
    <property type="term" value="C:cytoplasm"/>
    <property type="evidence" value="ECO:0007669"/>
    <property type="project" value="TreeGrafter"/>
</dbReference>
<dbReference type="Proteomes" id="UP000694843">
    <property type="component" value="Unplaced"/>
</dbReference>
<keyword evidence="4 6" id="KW-0505">Motor protein</keyword>
<dbReference type="GO" id="GO:0006897">
    <property type="term" value="P:endocytosis"/>
    <property type="evidence" value="ECO:0007669"/>
    <property type="project" value="TreeGrafter"/>
</dbReference>
<evidence type="ECO:0000256" key="1">
    <source>
        <dbReference type="ARBA" id="ARBA00022741"/>
    </source>
</evidence>
<dbReference type="OrthoDB" id="10055605at2759"/>
<dbReference type="GO" id="GO:0005886">
    <property type="term" value="C:plasma membrane"/>
    <property type="evidence" value="ECO:0007669"/>
    <property type="project" value="TreeGrafter"/>
</dbReference>
<dbReference type="GO" id="GO:0000146">
    <property type="term" value="F:microfilament motor activity"/>
    <property type="evidence" value="ECO:0007669"/>
    <property type="project" value="TreeGrafter"/>
</dbReference>
<keyword evidence="10" id="KW-1185">Reference proteome</keyword>
<feature type="region of interest" description="Disordered" evidence="7">
    <location>
        <begin position="635"/>
        <end position="657"/>
    </location>
</feature>
<keyword evidence="1 6" id="KW-0547">Nucleotide-binding</keyword>
<feature type="domain" description="TH1" evidence="9">
    <location>
        <begin position="1059"/>
        <end position="1267"/>
    </location>
</feature>
<feature type="compositionally biased region" description="Polar residues" evidence="7">
    <location>
        <begin position="645"/>
        <end position="657"/>
    </location>
</feature>
<keyword evidence="5 6" id="KW-0009">Actin-binding</keyword>
<evidence type="ECO:0000256" key="2">
    <source>
        <dbReference type="ARBA" id="ARBA00022840"/>
    </source>
</evidence>
<feature type="compositionally biased region" description="Low complexity" evidence="7">
    <location>
        <begin position="49"/>
        <end position="58"/>
    </location>
</feature>
<evidence type="ECO:0000256" key="3">
    <source>
        <dbReference type="ARBA" id="ARBA00023123"/>
    </source>
</evidence>
<dbReference type="Gene3D" id="1.20.5.4820">
    <property type="match status" value="1"/>
</dbReference>
<keyword evidence="2 6" id="KW-0067">ATP-binding</keyword>
<evidence type="ECO:0000313" key="11">
    <source>
        <dbReference type="RefSeq" id="XP_047736684.1"/>
    </source>
</evidence>
<keyword evidence="3 6" id="KW-0518">Myosin</keyword>
<evidence type="ECO:0000256" key="7">
    <source>
        <dbReference type="SAM" id="MobiDB-lite"/>
    </source>
</evidence>
<dbReference type="InterPro" id="IPR036961">
    <property type="entry name" value="Kinesin_motor_dom_sf"/>
</dbReference>
<dbReference type="AlphaFoldDB" id="A0A979FKA0"/>
<dbReference type="PROSITE" id="PS51456">
    <property type="entry name" value="MYOSIN_MOTOR"/>
    <property type="match status" value="1"/>
</dbReference>
<reference evidence="11" key="1">
    <citation type="submission" date="2025-08" db="UniProtKB">
        <authorList>
            <consortium name="RefSeq"/>
        </authorList>
    </citation>
    <scope>IDENTIFICATION</scope>
    <source>
        <tissue evidence="11">Whole organism</tissue>
    </source>
</reference>
<dbReference type="Gene3D" id="3.40.850.10">
    <property type="entry name" value="Kinesin motor domain"/>
    <property type="match status" value="1"/>
</dbReference>
<dbReference type="Pfam" id="PF00063">
    <property type="entry name" value="Myosin_head"/>
    <property type="match status" value="1"/>
</dbReference>
<dbReference type="InterPro" id="IPR010926">
    <property type="entry name" value="Myosin_TH1"/>
</dbReference>
<evidence type="ECO:0000259" key="9">
    <source>
        <dbReference type="PROSITE" id="PS51757"/>
    </source>
</evidence>
<dbReference type="RefSeq" id="XP_047736684.1">
    <property type="nucleotide sequence ID" value="XM_047880728.1"/>
</dbReference>
<dbReference type="PROSITE" id="PS51757">
    <property type="entry name" value="TH1"/>
    <property type="match status" value="1"/>
</dbReference>
<dbReference type="Gene3D" id="1.10.10.820">
    <property type="match status" value="1"/>
</dbReference>
<feature type="domain" description="Myosin motor" evidence="8">
    <location>
        <begin position="182"/>
        <end position="895"/>
    </location>
</feature>
<feature type="compositionally biased region" description="Low complexity" evidence="7">
    <location>
        <begin position="99"/>
        <end position="125"/>
    </location>
</feature>
<evidence type="ECO:0000313" key="10">
    <source>
        <dbReference type="Proteomes" id="UP000694843"/>
    </source>
</evidence>
<evidence type="ECO:0000256" key="4">
    <source>
        <dbReference type="ARBA" id="ARBA00023175"/>
    </source>
</evidence>
<dbReference type="PRINTS" id="PR00193">
    <property type="entry name" value="MYOSINHEAVY"/>
</dbReference>
<dbReference type="GO" id="GO:0005524">
    <property type="term" value="F:ATP binding"/>
    <property type="evidence" value="ECO:0007669"/>
    <property type="project" value="UniProtKB-UniRule"/>
</dbReference>
<dbReference type="InterPro" id="IPR027417">
    <property type="entry name" value="P-loop_NTPase"/>
</dbReference>
<dbReference type="PROSITE" id="PS50096">
    <property type="entry name" value="IQ"/>
    <property type="match status" value="1"/>
</dbReference>
<evidence type="ECO:0000256" key="5">
    <source>
        <dbReference type="ARBA" id="ARBA00023203"/>
    </source>
</evidence>
<evidence type="ECO:0000259" key="8">
    <source>
        <dbReference type="PROSITE" id="PS51456"/>
    </source>
</evidence>
<accession>A0A979FKA0</accession>
<dbReference type="GO" id="GO:0030048">
    <property type="term" value="P:actin filament-based movement"/>
    <property type="evidence" value="ECO:0007669"/>
    <property type="project" value="TreeGrafter"/>
</dbReference>
<gene>
    <name evidence="11" type="primary">LOC108666004</name>
</gene>
<dbReference type="GO" id="GO:0016459">
    <property type="term" value="C:myosin complex"/>
    <property type="evidence" value="ECO:0007669"/>
    <property type="project" value="UniProtKB-KW"/>
</dbReference>
<organism evidence="10 11">
    <name type="scientific">Hyalella azteca</name>
    <name type="common">Amphipod</name>
    <dbReference type="NCBI Taxonomy" id="294128"/>
    <lineage>
        <taxon>Eukaryota</taxon>
        <taxon>Metazoa</taxon>
        <taxon>Ecdysozoa</taxon>
        <taxon>Arthropoda</taxon>
        <taxon>Crustacea</taxon>
        <taxon>Multicrustacea</taxon>
        <taxon>Malacostraca</taxon>
        <taxon>Eumalacostraca</taxon>
        <taxon>Peracarida</taxon>
        <taxon>Amphipoda</taxon>
        <taxon>Senticaudata</taxon>
        <taxon>Talitrida</taxon>
        <taxon>Talitroidea</taxon>
        <taxon>Hyalellidae</taxon>
        <taxon>Hyalella</taxon>
    </lineage>
</organism>
<dbReference type="PANTHER" id="PTHR13140">
    <property type="entry name" value="MYOSIN"/>
    <property type="match status" value="1"/>
</dbReference>
<dbReference type="Pfam" id="PF06017">
    <property type="entry name" value="Myosin_TH1"/>
    <property type="match status" value="1"/>
</dbReference>
<dbReference type="SMART" id="SM00242">
    <property type="entry name" value="MYSc"/>
    <property type="match status" value="1"/>
</dbReference>
<dbReference type="InterPro" id="IPR001609">
    <property type="entry name" value="Myosin_head_motor_dom-like"/>
</dbReference>
<feature type="compositionally biased region" description="Pro residues" evidence="7">
    <location>
        <begin position="81"/>
        <end position="92"/>
    </location>
</feature>
<protein>
    <submittedName>
        <fullName evidence="11">Unconventional myosin-Ia</fullName>
    </submittedName>
</protein>
<evidence type="ECO:0000256" key="6">
    <source>
        <dbReference type="PROSITE-ProRule" id="PRU00782"/>
    </source>
</evidence>
<dbReference type="GO" id="GO:0051015">
    <property type="term" value="F:actin filament binding"/>
    <property type="evidence" value="ECO:0007669"/>
    <property type="project" value="TreeGrafter"/>
</dbReference>
<dbReference type="GO" id="GO:0005902">
    <property type="term" value="C:microvillus"/>
    <property type="evidence" value="ECO:0007669"/>
    <property type="project" value="TreeGrafter"/>
</dbReference>
<dbReference type="GeneID" id="108666004"/>